<dbReference type="InterPro" id="IPR027520">
    <property type="entry name" value="Slx1"/>
</dbReference>
<dbReference type="PANTHER" id="PTHR20208">
    <property type="entry name" value="STRUCTURE-SPECIFIC ENDONUCLEASE SUBUNIT SLX1"/>
    <property type="match status" value="1"/>
</dbReference>
<comment type="subcellular location">
    <subcellularLocation>
        <location evidence="8">Nucleus</location>
    </subcellularLocation>
</comment>
<dbReference type="EMBL" id="LGST01000051">
    <property type="protein sequence ID" value="KND96699.1"/>
    <property type="molecule type" value="Genomic_DNA"/>
</dbReference>
<comment type="caution">
    <text evidence="8">Lacks conserved residue(s) required for the propagation of feature annotation.</text>
</comment>
<dbReference type="InterPro" id="IPR000305">
    <property type="entry name" value="GIY-YIG_endonuc"/>
</dbReference>
<dbReference type="InterPro" id="IPR048749">
    <property type="entry name" value="SLX1_C"/>
</dbReference>
<protein>
    <recommendedName>
        <fullName evidence="9">GIY-YIG domain-containing protein</fullName>
    </recommendedName>
</protein>
<comment type="similarity">
    <text evidence="8">Belongs to the SLX1 family.</text>
</comment>
<dbReference type="Proteomes" id="UP000037122">
    <property type="component" value="Unassembled WGS sequence"/>
</dbReference>
<evidence type="ECO:0000313" key="11">
    <source>
        <dbReference type="Proteomes" id="UP000037122"/>
    </source>
</evidence>
<dbReference type="GO" id="GO:0008821">
    <property type="term" value="F:crossover junction DNA endonuclease activity"/>
    <property type="evidence" value="ECO:0007669"/>
    <property type="project" value="TreeGrafter"/>
</dbReference>
<organism evidence="10 11">
    <name type="scientific">Candidozyma auris</name>
    <name type="common">Yeast</name>
    <name type="synonym">Candida auris</name>
    <dbReference type="NCBI Taxonomy" id="498019"/>
    <lineage>
        <taxon>Eukaryota</taxon>
        <taxon>Fungi</taxon>
        <taxon>Dikarya</taxon>
        <taxon>Ascomycota</taxon>
        <taxon>Saccharomycotina</taxon>
        <taxon>Pichiomycetes</taxon>
        <taxon>Metschnikowiaceae</taxon>
        <taxon>Candidozyma</taxon>
    </lineage>
</organism>
<evidence type="ECO:0000256" key="2">
    <source>
        <dbReference type="ARBA" id="ARBA00022759"/>
    </source>
</evidence>
<keyword evidence="5 8" id="KW-0233">DNA recombination</keyword>
<evidence type="ECO:0000256" key="5">
    <source>
        <dbReference type="ARBA" id="ARBA00023172"/>
    </source>
</evidence>
<sequence length="277" mass="31312">MHQFYCVYLLQSLPKPASFYVGSTPDPVRRLRQHNGYIAKGGAYRTKKNGFRPWIMVACVCGFPSKVAALQFESALQHPFQSRHIHKKISKSARSAASAHQRLGNIRLLVEAPAFKRMALQVWIFNDRIHDIWEQNRYHIECLARVTRTTFDEAFNSKGEHSLHGITTSEYERVSRALEALNASCYACNTAIDATNGIFMCICDFSFHPHCLLRLFLTGSSEIIPCNGKCPHCLVQHIWADIAKMISLSQRASSGLTAIMPYKPDNQLSQQVDHNSS</sequence>
<dbReference type="CDD" id="cd10455">
    <property type="entry name" value="GIY-YIG_SLX1"/>
    <property type="match status" value="1"/>
</dbReference>
<evidence type="ECO:0000256" key="4">
    <source>
        <dbReference type="ARBA" id="ARBA00022801"/>
    </source>
</evidence>
<dbReference type="VEuPathDB" id="FungiDB:QG37_06999"/>
<dbReference type="PANTHER" id="PTHR20208:SF10">
    <property type="entry name" value="STRUCTURE-SPECIFIC ENDONUCLEASE SUBUNIT SLX1"/>
    <property type="match status" value="1"/>
</dbReference>
<evidence type="ECO:0000256" key="7">
    <source>
        <dbReference type="ARBA" id="ARBA00023242"/>
    </source>
</evidence>
<evidence type="ECO:0000313" key="10">
    <source>
        <dbReference type="EMBL" id="KND96699.1"/>
    </source>
</evidence>
<comment type="function">
    <text evidence="8">Catalytic subunit of the SLX1-SLX4 structure-specific endonuclease that resolves DNA secondary structures generated during DNA repair and recombination. Has endonuclease activity towards branched DNA substrates, introducing single-strand cuts in duplex DNA close to junctions with ss-DNA.</text>
</comment>
<keyword evidence="2 8" id="KW-0255">Endonuclease</keyword>
<accession>A0A0L0NRR0</accession>
<name>A0A0L0NRR0_CANAR</name>
<keyword evidence="1 8" id="KW-0540">Nuclease</keyword>
<dbReference type="HAMAP" id="MF_03100">
    <property type="entry name" value="Endonuc_su_Slx1"/>
    <property type="match status" value="1"/>
</dbReference>
<proteinExistence type="inferred from homology"/>
<dbReference type="Gene3D" id="3.30.40.10">
    <property type="entry name" value="Zinc/RING finger domain, C3HC4 (zinc finger)"/>
    <property type="match status" value="1"/>
</dbReference>
<evidence type="ECO:0000256" key="1">
    <source>
        <dbReference type="ARBA" id="ARBA00022722"/>
    </source>
</evidence>
<dbReference type="InterPro" id="IPR050381">
    <property type="entry name" value="SLX1_endonuclease"/>
</dbReference>
<dbReference type="Pfam" id="PF01541">
    <property type="entry name" value="GIY-YIG"/>
    <property type="match status" value="1"/>
</dbReference>
<dbReference type="SUPFAM" id="SSF82771">
    <property type="entry name" value="GIY-YIG endonuclease"/>
    <property type="match status" value="1"/>
</dbReference>
<dbReference type="InterPro" id="IPR035901">
    <property type="entry name" value="GIY-YIG_endonuc_sf"/>
</dbReference>
<gene>
    <name evidence="10" type="ORF">QG37_06999</name>
</gene>
<evidence type="ECO:0000259" key="9">
    <source>
        <dbReference type="PROSITE" id="PS50164"/>
    </source>
</evidence>
<comment type="subunit">
    <text evidence="8">Forms a heterodimer with SLX4.</text>
</comment>
<dbReference type="InterPro" id="IPR013083">
    <property type="entry name" value="Znf_RING/FYVE/PHD"/>
</dbReference>
<feature type="domain" description="GIY-YIG" evidence="9">
    <location>
        <begin position="3"/>
        <end position="86"/>
    </location>
</feature>
<evidence type="ECO:0000256" key="8">
    <source>
        <dbReference type="HAMAP-Rule" id="MF_03100"/>
    </source>
</evidence>
<dbReference type="AlphaFoldDB" id="A0A0L0NRR0"/>
<dbReference type="PROSITE" id="PS50164">
    <property type="entry name" value="GIY_YIG"/>
    <property type="match status" value="1"/>
</dbReference>
<dbReference type="Gene3D" id="3.40.1440.10">
    <property type="entry name" value="GIY-YIG endonuclease"/>
    <property type="match status" value="1"/>
</dbReference>
<keyword evidence="6 8" id="KW-0234">DNA repair</keyword>
<dbReference type="GO" id="GO:0000724">
    <property type="term" value="P:double-strand break repair via homologous recombination"/>
    <property type="evidence" value="ECO:0007669"/>
    <property type="project" value="TreeGrafter"/>
</dbReference>
<dbReference type="GO" id="GO:0017108">
    <property type="term" value="F:5'-flap endonuclease activity"/>
    <property type="evidence" value="ECO:0007669"/>
    <property type="project" value="InterPro"/>
</dbReference>
<dbReference type="Pfam" id="PF21202">
    <property type="entry name" value="SLX1_C"/>
    <property type="match status" value="1"/>
</dbReference>
<reference evidence="11" key="1">
    <citation type="journal article" date="2015" name="BMC Genomics">
        <title>Draft genome of a commonly misdiagnosed multidrug resistant pathogen Candida auris.</title>
        <authorList>
            <person name="Chatterjee S."/>
            <person name="Alampalli S.V."/>
            <person name="Nageshan R.K."/>
            <person name="Chettiar S.T."/>
            <person name="Joshi S."/>
            <person name="Tatu U.S."/>
        </authorList>
    </citation>
    <scope>NUCLEOTIDE SEQUENCE [LARGE SCALE GENOMIC DNA]</scope>
    <source>
        <strain evidence="11">6684</strain>
    </source>
</reference>
<keyword evidence="7 8" id="KW-0539">Nucleus</keyword>
<comment type="caution">
    <text evidence="10">The sequence shown here is derived from an EMBL/GenBank/DDBJ whole genome shotgun (WGS) entry which is preliminary data.</text>
</comment>
<keyword evidence="4 8" id="KW-0378">Hydrolase</keyword>
<keyword evidence="3 8" id="KW-0227">DNA damage</keyword>
<evidence type="ECO:0000256" key="6">
    <source>
        <dbReference type="ARBA" id="ARBA00023204"/>
    </source>
</evidence>
<comment type="cofactor">
    <cofactor evidence="8">
        <name>a divalent metal cation</name>
        <dbReference type="ChEBI" id="CHEBI:60240"/>
    </cofactor>
</comment>
<dbReference type="GO" id="GO:0033557">
    <property type="term" value="C:Slx1-Slx4 complex"/>
    <property type="evidence" value="ECO:0007669"/>
    <property type="project" value="UniProtKB-UniRule"/>
</dbReference>
<evidence type="ECO:0000256" key="3">
    <source>
        <dbReference type="ARBA" id="ARBA00022763"/>
    </source>
</evidence>